<dbReference type="InterPro" id="IPR036397">
    <property type="entry name" value="RNaseH_sf"/>
</dbReference>
<feature type="compositionally biased region" description="Polar residues" evidence="2">
    <location>
        <begin position="222"/>
        <end position="247"/>
    </location>
</feature>
<dbReference type="SUPFAM" id="SSF53098">
    <property type="entry name" value="Ribonuclease H-like"/>
    <property type="match status" value="1"/>
</dbReference>
<dbReference type="InterPro" id="IPR012337">
    <property type="entry name" value="RNaseH-like_sf"/>
</dbReference>
<dbReference type="InterPro" id="IPR001584">
    <property type="entry name" value="Integrase_cat-core"/>
</dbReference>
<feature type="coiled-coil region" evidence="1">
    <location>
        <begin position="620"/>
        <end position="647"/>
    </location>
</feature>
<gene>
    <name evidence="3" type="ORF">PACLA_8A030669</name>
</gene>
<feature type="region of interest" description="Disordered" evidence="2">
    <location>
        <begin position="171"/>
        <end position="254"/>
    </location>
</feature>
<proteinExistence type="predicted"/>
<sequence length="1123" mass="128803">MAEVQMASETAENDVLMLGERGLNGRVSRLEENGDGISPPERPRRETRQNTRLNSEELVAEKLIKLKNSRSGHVGHLTYLANKISALLTDNSNIKMVKELSVMFDRQWDRFELVHDEILVYASQDELTKENAFRVYNEQSQRKLDLFDKILQYSDRVKVRYDQKETLDGNVETLRKSSDHSPRTSISSSMEYLQERASSENNPLYRKLSGNFKKDDTKTRGKSNLNKSDGTRISSFATQFDSAPSNQRYDERSPSCPRCHNKHHLSSCTKFLHDTPENRRKFVLQSKLCFQCLSPGHYKRYCKSIKCEARGCNRRHHSLLHLDNVQYPTSENARRSNQATTCDASVQTNAANISPKVYRTTTALPVVAVVVCGKDGKKKSTYVLLDQASEASFIHSNLAQHLNLTGTKGILSVKSLTGCKSIHVERVPLNVESASHSCEGSRMQCKDVIITDTLDVQLKVVPKQENITDWKHLSDVEFPDIDCNGIELLIGADNPAAFITDEIRVGGPDEPWAFKYKFGWALMGPMNRDQQTRIDVHLLQHSETQSEEKLLSEEIYRFFKDDGLGVVTDTSRTMSFEDKKAKEIMEDSVSMVNGHYEVGMLWKDEDIRLPNNHRMALKRLEYLKTRLQRDENLLHQYRKKIDEYVTKGTASRSFGSIRISEMIQREVQINFSKIFYWTDSEVVLKYIMNENKRFTVFVGNRIAEIREKSELDQWKYCPGEENPSDDASRGLSPSQLTTDCRWLNGPSVLKGAESTWPKTSLGNLEDDDYSGEDEIQRSMVIGIDIPVLHQLLERYSTWSLLREKVVWLTRFKLYLCRRISSVYSCPREKPGSEELRTAENDILRLVQRHVYAEEYQHLSEGNECVKSSSNIAKLSPFIGEDSLIRVGSRLENAPLSYDAKFPPIIPKQHWIAELMARDVHYNNAQSGQEHTLNLLRQRVWICHARSLVRKIINKCFVCRKGNAPTLTQKMSPLQSCRLMAYEPPFSYVGADMFGPLFVKQGRSNPKRWGCIFTCMSTRAIHLEVVPSLETDDFVNVLRLLVARRGTPKEIRTDCGTNFRGADNELKKAITHWNDNQLTDKLSQRGIKWIFHPPYAPHFAGVWERLIKDVKRSLKSDLARIISN</sequence>
<evidence type="ECO:0000256" key="2">
    <source>
        <dbReference type="SAM" id="MobiDB-lite"/>
    </source>
</evidence>
<dbReference type="PANTHER" id="PTHR47331">
    <property type="entry name" value="PHD-TYPE DOMAIN-CONTAINING PROTEIN"/>
    <property type="match status" value="1"/>
</dbReference>
<comment type="caution">
    <text evidence="3">The sequence shown here is derived from an EMBL/GenBank/DDBJ whole genome shotgun (WGS) entry which is preliminary data.</text>
</comment>
<dbReference type="GO" id="GO:0003676">
    <property type="term" value="F:nucleic acid binding"/>
    <property type="evidence" value="ECO:0007669"/>
    <property type="project" value="InterPro"/>
</dbReference>
<evidence type="ECO:0000313" key="3">
    <source>
        <dbReference type="EMBL" id="CAB4015695.1"/>
    </source>
</evidence>
<dbReference type="GO" id="GO:0015074">
    <property type="term" value="P:DNA integration"/>
    <property type="evidence" value="ECO:0007669"/>
    <property type="project" value="InterPro"/>
</dbReference>
<keyword evidence="4" id="KW-1185">Reference proteome</keyword>
<dbReference type="Pfam" id="PF17921">
    <property type="entry name" value="Integrase_H2C2"/>
    <property type="match status" value="1"/>
</dbReference>
<dbReference type="Gene3D" id="3.30.420.10">
    <property type="entry name" value="Ribonuclease H-like superfamily/Ribonuclease H"/>
    <property type="match status" value="1"/>
</dbReference>
<protein>
    <submittedName>
        <fullName evidence="3">Pro-Pol poly</fullName>
    </submittedName>
</protein>
<dbReference type="InterPro" id="IPR041588">
    <property type="entry name" value="Integrase_H2C2"/>
</dbReference>
<dbReference type="EMBL" id="CACRXK020008809">
    <property type="protein sequence ID" value="CAB4015695.1"/>
    <property type="molecule type" value="Genomic_DNA"/>
</dbReference>
<dbReference type="PANTHER" id="PTHR47331:SF1">
    <property type="entry name" value="GAG-LIKE PROTEIN"/>
    <property type="match status" value="1"/>
</dbReference>
<feature type="compositionally biased region" description="Basic and acidic residues" evidence="2">
    <location>
        <begin position="171"/>
        <end position="182"/>
    </location>
</feature>
<dbReference type="Proteomes" id="UP001152795">
    <property type="component" value="Unassembled WGS sequence"/>
</dbReference>
<accession>A0A6S7IA08</accession>
<dbReference type="AlphaFoldDB" id="A0A6S7IA08"/>
<keyword evidence="1" id="KW-0175">Coiled coil</keyword>
<feature type="region of interest" description="Disordered" evidence="2">
    <location>
        <begin position="28"/>
        <end position="51"/>
    </location>
</feature>
<name>A0A6S7IA08_PARCT</name>
<evidence type="ECO:0000256" key="1">
    <source>
        <dbReference type="SAM" id="Coils"/>
    </source>
</evidence>
<dbReference type="PROSITE" id="PS50994">
    <property type="entry name" value="INTEGRASE"/>
    <property type="match status" value="1"/>
</dbReference>
<reference evidence="3" key="1">
    <citation type="submission" date="2020-04" db="EMBL/GenBank/DDBJ databases">
        <authorList>
            <person name="Alioto T."/>
            <person name="Alioto T."/>
            <person name="Gomez Garrido J."/>
        </authorList>
    </citation>
    <scope>NUCLEOTIDE SEQUENCE</scope>
    <source>
        <strain evidence="3">A484AB</strain>
    </source>
</reference>
<dbReference type="OrthoDB" id="8064011at2759"/>
<evidence type="ECO:0000313" key="4">
    <source>
        <dbReference type="Proteomes" id="UP001152795"/>
    </source>
</evidence>
<organism evidence="3 4">
    <name type="scientific">Paramuricea clavata</name>
    <name type="common">Red gorgonian</name>
    <name type="synonym">Violescent sea-whip</name>
    <dbReference type="NCBI Taxonomy" id="317549"/>
    <lineage>
        <taxon>Eukaryota</taxon>
        <taxon>Metazoa</taxon>
        <taxon>Cnidaria</taxon>
        <taxon>Anthozoa</taxon>
        <taxon>Octocorallia</taxon>
        <taxon>Malacalcyonacea</taxon>
        <taxon>Plexauridae</taxon>
        <taxon>Paramuricea</taxon>
    </lineage>
</organism>